<comment type="caution">
    <text evidence="2">The sequence shown here is derived from an EMBL/GenBank/DDBJ whole genome shotgun (WGS) entry which is preliminary data.</text>
</comment>
<evidence type="ECO:0000313" key="3">
    <source>
        <dbReference type="Proteomes" id="UP001301152"/>
    </source>
</evidence>
<dbReference type="InterPro" id="IPR037176">
    <property type="entry name" value="Osmotin/thaumatin-like_sf"/>
</dbReference>
<protein>
    <submittedName>
        <fullName evidence="2">Uncharacterized protein</fullName>
    </submittedName>
</protein>
<proteinExistence type="predicted"/>
<feature type="compositionally biased region" description="Polar residues" evidence="1">
    <location>
        <begin position="85"/>
        <end position="113"/>
    </location>
</feature>
<feature type="compositionally biased region" description="Low complexity" evidence="1">
    <location>
        <begin position="56"/>
        <end position="84"/>
    </location>
</feature>
<sequence>MSNSIQTDPALQNLLQELHAYTQSSSSEASPTSSESNTSSQLSEIFQELMSLLEKGSSGTTSGSSEETPTTTTSTTQPSETTGTATLNNTSEQDDTSGTSAGSGANTLHITNTSDHDEKIGEFLNGGSTTTPVAEIDLKPGQSGTLKYQNGQGGYAAEADSSGTYQSTASRLEFYASNKGVNSVDVSYIDGRNAAIKISDGKGKTAGDSESIASDAPAADITKDAGGRATITGWYDGSTQAMQSGGAYMESKLGTGNSYIHPDDDRNASGSNPMTMAEDTSQTYTADFGDA</sequence>
<accession>A0ABT3QCT5</accession>
<dbReference type="SUPFAM" id="SSF49870">
    <property type="entry name" value="Osmotin, thaumatin-like protein"/>
    <property type="match status" value="1"/>
</dbReference>
<feature type="compositionally biased region" description="Polar residues" evidence="1">
    <location>
        <begin position="268"/>
        <end position="285"/>
    </location>
</feature>
<gene>
    <name evidence="2" type="ORF">OQ497_03865</name>
</gene>
<feature type="compositionally biased region" description="Polar residues" evidence="1">
    <location>
        <begin position="1"/>
        <end position="15"/>
    </location>
</feature>
<name>A0ABT3QCT5_9PROT</name>
<organism evidence="2 3">
    <name type="scientific">Acetobacter thailandicus</name>
    <dbReference type="NCBI Taxonomy" id="1502842"/>
    <lineage>
        <taxon>Bacteria</taxon>
        <taxon>Pseudomonadati</taxon>
        <taxon>Pseudomonadota</taxon>
        <taxon>Alphaproteobacteria</taxon>
        <taxon>Acetobacterales</taxon>
        <taxon>Acetobacteraceae</taxon>
        <taxon>Acetobacter</taxon>
    </lineage>
</organism>
<feature type="region of interest" description="Disordered" evidence="1">
    <location>
        <begin position="246"/>
        <end position="291"/>
    </location>
</feature>
<feature type="region of interest" description="Disordered" evidence="1">
    <location>
        <begin position="1"/>
        <end position="160"/>
    </location>
</feature>
<dbReference type="EMBL" id="JAPIUZ010000001">
    <property type="protein sequence ID" value="MCX2563098.1"/>
    <property type="molecule type" value="Genomic_DNA"/>
</dbReference>
<reference evidence="2 3" key="1">
    <citation type="submission" date="2022-11" db="EMBL/GenBank/DDBJ databases">
        <title>Genome sequencing of Acetobacter type strain.</title>
        <authorList>
            <person name="Heo J."/>
            <person name="Lee D."/>
            <person name="Han B.-H."/>
            <person name="Hong S.-B."/>
            <person name="Kwon S.-W."/>
        </authorList>
    </citation>
    <scope>NUCLEOTIDE SEQUENCE [LARGE SCALE GENOMIC DNA]</scope>
    <source>
        <strain evidence="2 3">KACC 21253</strain>
    </source>
</reference>
<dbReference type="RefSeq" id="WP_173560083.1">
    <property type="nucleotide sequence ID" value="NZ_JAPIUZ010000001.1"/>
</dbReference>
<feature type="compositionally biased region" description="Low complexity" evidence="1">
    <location>
        <begin position="22"/>
        <end position="44"/>
    </location>
</feature>
<dbReference type="Proteomes" id="UP001301152">
    <property type="component" value="Unassembled WGS sequence"/>
</dbReference>
<evidence type="ECO:0000313" key="2">
    <source>
        <dbReference type="EMBL" id="MCX2563098.1"/>
    </source>
</evidence>
<keyword evidence="3" id="KW-1185">Reference proteome</keyword>
<evidence type="ECO:0000256" key="1">
    <source>
        <dbReference type="SAM" id="MobiDB-lite"/>
    </source>
</evidence>